<dbReference type="PANTHER" id="PTHR31508:SF2">
    <property type="entry name" value="PROTEIN PITCHFORK"/>
    <property type="match status" value="1"/>
</dbReference>
<dbReference type="PANTHER" id="PTHR31508">
    <property type="entry name" value="PROTEIN PITCHFORK"/>
    <property type="match status" value="1"/>
</dbReference>
<reference evidence="2 3" key="1">
    <citation type="journal article" date="2018" name="Mol. Genet. Genomics">
        <title>The red deer Cervus elaphus genome CerEla1.0: sequencing, annotating, genes, and chromosomes.</title>
        <authorList>
            <person name="Bana N.A."/>
            <person name="Nyiri A."/>
            <person name="Nagy J."/>
            <person name="Frank K."/>
            <person name="Nagy T."/>
            <person name="Steger V."/>
            <person name="Schiller M."/>
            <person name="Lakatos P."/>
            <person name="Sugar L."/>
            <person name="Horn P."/>
            <person name="Barta E."/>
            <person name="Orosz L."/>
        </authorList>
    </citation>
    <scope>NUCLEOTIDE SEQUENCE [LARGE SCALE GENOMIC DNA]</scope>
    <source>
        <strain evidence="2">Hungarian</strain>
    </source>
</reference>
<dbReference type="EMBL" id="MKHE01000020">
    <property type="protein sequence ID" value="OWK05331.1"/>
    <property type="molecule type" value="Genomic_DNA"/>
</dbReference>
<gene>
    <name evidence="2" type="ORF">Celaphus_00002191</name>
</gene>
<dbReference type="GO" id="GO:0008092">
    <property type="term" value="F:cytoskeletal protein binding"/>
    <property type="evidence" value="ECO:0007669"/>
    <property type="project" value="TreeGrafter"/>
</dbReference>
<comment type="caution">
    <text evidence="2">The sequence shown here is derived from an EMBL/GenBank/DDBJ whole genome shotgun (WGS) entry which is preliminary data.</text>
</comment>
<accession>A0A212CH61</accession>
<dbReference type="OrthoDB" id="8189408at2759"/>
<dbReference type="GO" id="GO:0031344">
    <property type="term" value="P:regulation of cell projection organization"/>
    <property type="evidence" value="ECO:0007669"/>
    <property type="project" value="TreeGrafter"/>
</dbReference>
<feature type="non-terminal residue" evidence="2">
    <location>
        <position position="210"/>
    </location>
</feature>
<keyword evidence="3" id="KW-1185">Reference proteome</keyword>
<evidence type="ECO:0000313" key="3">
    <source>
        <dbReference type="Proteomes" id="UP000242450"/>
    </source>
</evidence>
<protein>
    <submittedName>
        <fullName evidence="2">PIFO</fullName>
    </submittedName>
</protein>
<dbReference type="AlphaFoldDB" id="A0A212CH61"/>
<dbReference type="Pfam" id="PF07004">
    <property type="entry name" value="SHIPPO-rpt"/>
    <property type="match status" value="1"/>
</dbReference>
<sequence length="210" mass="23781">MCFLKAEPLLNYSFGTCQHRKIFPNFHPPNLLGNKFPPIRGAPNRGPGCYIAEDKYGFAYNLSKIPTSKKGYTLGARTAMRFKPVSKDVTPYPGMYQTINVREQHKPNFAPFNALLPRFRTYSKDSYYPGPTTYNPEIKPPKRVRWPMKFGSPDWAQVPCLQKKTLRAEGHPMTCGKEEEQKSGRLTGPEQHPPHRARTPATWAASGLGL</sequence>
<feature type="region of interest" description="Disordered" evidence="1">
    <location>
        <begin position="169"/>
        <end position="210"/>
    </location>
</feature>
<dbReference type="InterPro" id="IPR010736">
    <property type="entry name" value="SHIPPO-rpt"/>
</dbReference>
<evidence type="ECO:0000256" key="1">
    <source>
        <dbReference type="SAM" id="MobiDB-lite"/>
    </source>
</evidence>
<dbReference type="Proteomes" id="UP000242450">
    <property type="component" value="Chromosome 20"/>
</dbReference>
<evidence type="ECO:0000313" key="2">
    <source>
        <dbReference type="EMBL" id="OWK05331.1"/>
    </source>
</evidence>
<proteinExistence type="predicted"/>
<feature type="compositionally biased region" description="Basic and acidic residues" evidence="1">
    <location>
        <begin position="169"/>
        <end position="183"/>
    </location>
</feature>
<dbReference type="InterPro" id="IPR033602">
    <property type="entry name" value="CIMAP3"/>
</dbReference>
<name>A0A212CH61_CEREH</name>
<organism evidence="2 3">
    <name type="scientific">Cervus elaphus hippelaphus</name>
    <name type="common">European red deer</name>
    <dbReference type="NCBI Taxonomy" id="46360"/>
    <lineage>
        <taxon>Eukaryota</taxon>
        <taxon>Metazoa</taxon>
        <taxon>Chordata</taxon>
        <taxon>Craniata</taxon>
        <taxon>Vertebrata</taxon>
        <taxon>Euteleostomi</taxon>
        <taxon>Mammalia</taxon>
        <taxon>Eutheria</taxon>
        <taxon>Laurasiatheria</taxon>
        <taxon>Artiodactyla</taxon>
        <taxon>Ruminantia</taxon>
        <taxon>Pecora</taxon>
        <taxon>Cervidae</taxon>
        <taxon>Cervinae</taxon>
        <taxon>Cervus</taxon>
    </lineage>
</organism>